<proteinExistence type="inferred from homology"/>
<dbReference type="AlphaFoldDB" id="G7I1Q3"/>
<evidence type="ECO:0000256" key="9">
    <source>
        <dbReference type="ARBA" id="ARBA00023125"/>
    </source>
</evidence>
<feature type="domain" description="HTH dtxR-type" evidence="16">
    <location>
        <begin position="8"/>
        <end position="70"/>
    </location>
</feature>
<evidence type="ECO:0000256" key="4">
    <source>
        <dbReference type="ARBA" id="ARBA00016140"/>
    </source>
</evidence>
<dbReference type="GO" id="GO:0046983">
    <property type="term" value="F:protein dimerization activity"/>
    <property type="evidence" value="ECO:0007669"/>
    <property type="project" value="InterPro"/>
</dbReference>
<dbReference type="GO" id="GO:0045892">
    <property type="term" value="P:negative regulation of DNA-templated transcription"/>
    <property type="evidence" value="ECO:0007669"/>
    <property type="project" value="TreeGrafter"/>
</dbReference>
<keyword evidence="9" id="KW-0238">DNA-binding</keyword>
<evidence type="ECO:0000256" key="11">
    <source>
        <dbReference type="ARBA" id="ARBA00023163"/>
    </source>
</evidence>
<dbReference type="PANTHER" id="PTHR33238:SF11">
    <property type="entry name" value="TRANSCRIPTIONAL REGULATOR MNTR"/>
    <property type="match status" value="1"/>
</dbReference>
<keyword evidence="12" id="KW-0464">Manganese</keyword>
<keyword evidence="5" id="KW-0963">Cytoplasm</keyword>
<dbReference type="RefSeq" id="WP_006823797.1">
    <property type="nucleotide sequence ID" value="NZ_CAFW01000103.1"/>
</dbReference>
<comment type="subcellular location">
    <subcellularLocation>
        <location evidence="1">Cytoplasm</location>
    </subcellularLocation>
</comment>
<evidence type="ECO:0000256" key="3">
    <source>
        <dbReference type="ARBA" id="ARBA00011738"/>
    </source>
</evidence>
<dbReference type="InterPro" id="IPR008988">
    <property type="entry name" value="Transcriptional_repressor_C"/>
</dbReference>
<accession>G7I1Q3</accession>
<keyword evidence="8" id="KW-0805">Transcription regulation</keyword>
<reference evidence="17 18" key="1">
    <citation type="journal article" date="2012" name="J. Bacteriol.">
        <title>Genome Sequence of Corynebacterium casei UCMA 3821, Isolated from a Smear-Ripened Cheese.</title>
        <authorList>
            <person name="Monnet C."/>
            <person name="Loux V."/>
            <person name="Bento P."/>
            <person name="Gibrat J.F."/>
            <person name="Straub C."/>
            <person name="Bonnarme P."/>
            <person name="Landaud S."/>
            <person name="Irlinger F."/>
        </authorList>
    </citation>
    <scope>NUCLEOTIDE SEQUENCE [LARGE SCALE GENOMIC DNA]</scope>
    <source>
        <strain evidence="17 18">UCMA 3821</strain>
    </source>
</reference>
<dbReference type="Pfam" id="PF01325">
    <property type="entry name" value="Fe_dep_repress"/>
    <property type="match status" value="1"/>
</dbReference>
<evidence type="ECO:0000313" key="18">
    <source>
        <dbReference type="Proteomes" id="UP000004840"/>
    </source>
</evidence>
<protein>
    <recommendedName>
        <fullName evidence="4">Diphtheria toxin repressor</fullName>
    </recommendedName>
    <alternativeName>
        <fullName evidence="14">Iron-dependent diphtheria tox regulatory element</fullName>
    </alternativeName>
    <alternativeName>
        <fullName evidence="13">Manganese transport regulator</fullName>
    </alternativeName>
    <alternativeName>
        <fullName evidence="15">Tox regulatory factor</fullName>
    </alternativeName>
</protein>
<evidence type="ECO:0000256" key="6">
    <source>
        <dbReference type="ARBA" id="ARBA00022491"/>
    </source>
</evidence>
<dbReference type="PROSITE" id="PS50944">
    <property type="entry name" value="HTH_DTXR"/>
    <property type="match status" value="1"/>
</dbReference>
<name>G7I1Q3_9CORY</name>
<dbReference type="InterPro" id="IPR001367">
    <property type="entry name" value="Fe_dep_repressor"/>
</dbReference>
<dbReference type="GO" id="GO:0046914">
    <property type="term" value="F:transition metal ion binding"/>
    <property type="evidence" value="ECO:0007669"/>
    <property type="project" value="InterPro"/>
</dbReference>
<dbReference type="InterPro" id="IPR050536">
    <property type="entry name" value="DtxR_MntR_Metal-Reg"/>
</dbReference>
<dbReference type="InterPro" id="IPR038157">
    <property type="entry name" value="FeoA_core_dom"/>
</dbReference>
<sequence>MVVDVSQLSSSNQDYVKALFKLGEWNDAPITTKLLSQQVGVSLSSASDAVRRLEKKGLVKHAPYGAITLSELGREYALQMVRRHRLIETFLVTSLNYRWDQVHDEAEQLEHSVSDFMIDQIDASLGYPTRDPHGDPIPSADGQYPDLNALDAEKGQKLVSLAEMTAGEVGIVERIHDADPDMLKHFAQHGLVVGADIAVGESQAFAESTQIILGKNSVSLGAAALRAVLVRV</sequence>
<evidence type="ECO:0000256" key="12">
    <source>
        <dbReference type="ARBA" id="ARBA00023211"/>
    </source>
</evidence>
<evidence type="ECO:0000256" key="13">
    <source>
        <dbReference type="ARBA" id="ARBA00032593"/>
    </source>
</evidence>
<evidence type="ECO:0000256" key="8">
    <source>
        <dbReference type="ARBA" id="ARBA00023015"/>
    </source>
</evidence>
<dbReference type="PANTHER" id="PTHR33238">
    <property type="entry name" value="IRON (METAL) DEPENDENT REPRESSOR, DTXR FAMILY"/>
    <property type="match status" value="1"/>
</dbReference>
<keyword evidence="10" id="KW-0010">Activator</keyword>
<comment type="subunit">
    <text evidence="3">Homodimer.</text>
</comment>
<dbReference type="EMBL" id="CAFW01000103">
    <property type="protein sequence ID" value="CCE56368.1"/>
    <property type="molecule type" value="Genomic_DNA"/>
</dbReference>
<dbReference type="InterPro" id="IPR036421">
    <property type="entry name" value="Fe_dep_repressor_sf"/>
</dbReference>
<evidence type="ECO:0000256" key="5">
    <source>
        <dbReference type="ARBA" id="ARBA00022490"/>
    </source>
</evidence>
<dbReference type="Pfam" id="PF04023">
    <property type="entry name" value="FeoA"/>
    <property type="match status" value="1"/>
</dbReference>
<dbReference type="Gene3D" id="1.10.10.10">
    <property type="entry name" value="Winged helix-like DNA-binding domain superfamily/Winged helix DNA-binding domain"/>
    <property type="match status" value="1"/>
</dbReference>
<evidence type="ECO:0000259" key="16">
    <source>
        <dbReference type="PROSITE" id="PS50944"/>
    </source>
</evidence>
<dbReference type="Proteomes" id="UP000004840">
    <property type="component" value="Unassembled WGS sequence"/>
</dbReference>
<evidence type="ECO:0000256" key="7">
    <source>
        <dbReference type="ARBA" id="ARBA00023004"/>
    </source>
</evidence>
<dbReference type="Gene3D" id="1.10.60.10">
    <property type="entry name" value="Iron dependent repressor, metal binding and dimerisation domain"/>
    <property type="match status" value="1"/>
</dbReference>
<dbReference type="InterPro" id="IPR036390">
    <property type="entry name" value="WH_DNA-bd_sf"/>
</dbReference>
<dbReference type="SUPFAM" id="SSF50037">
    <property type="entry name" value="C-terminal domain of transcriptional repressors"/>
    <property type="match status" value="1"/>
</dbReference>
<keyword evidence="6" id="KW-0678">Repressor</keyword>
<dbReference type="GO" id="GO:0003700">
    <property type="term" value="F:DNA-binding transcription factor activity"/>
    <property type="evidence" value="ECO:0007669"/>
    <property type="project" value="InterPro"/>
</dbReference>
<organism evidence="17 18">
    <name type="scientific">Corynebacterium casei UCMA 3821</name>
    <dbReference type="NCBI Taxonomy" id="1110505"/>
    <lineage>
        <taxon>Bacteria</taxon>
        <taxon>Bacillati</taxon>
        <taxon>Actinomycetota</taxon>
        <taxon>Actinomycetes</taxon>
        <taxon>Mycobacteriales</taxon>
        <taxon>Corynebacteriaceae</taxon>
        <taxon>Corynebacterium</taxon>
    </lineage>
</organism>
<dbReference type="InterPro" id="IPR007167">
    <property type="entry name" value="Fe-transptr_FeoA-like"/>
</dbReference>
<dbReference type="SUPFAM" id="SSF47979">
    <property type="entry name" value="Iron-dependent repressor protein, dimerization domain"/>
    <property type="match status" value="1"/>
</dbReference>
<dbReference type="GO" id="GO:0005737">
    <property type="term" value="C:cytoplasm"/>
    <property type="evidence" value="ECO:0007669"/>
    <property type="project" value="UniProtKB-SubCell"/>
</dbReference>
<comment type="similarity">
    <text evidence="2">Belongs to the DtxR/MntR family.</text>
</comment>
<keyword evidence="11" id="KW-0804">Transcription</keyword>
<dbReference type="InterPro" id="IPR036388">
    <property type="entry name" value="WH-like_DNA-bd_sf"/>
</dbReference>
<dbReference type="InterPro" id="IPR022687">
    <property type="entry name" value="HTH_DTXR"/>
</dbReference>
<gene>
    <name evidence="17" type="ORF">CCAS_14620</name>
</gene>
<evidence type="ECO:0000256" key="1">
    <source>
        <dbReference type="ARBA" id="ARBA00004496"/>
    </source>
</evidence>
<evidence type="ECO:0000313" key="17">
    <source>
        <dbReference type="EMBL" id="CCE56368.1"/>
    </source>
</evidence>
<evidence type="ECO:0000256" key="15">
    <source>
        <dbReference type="ARBA" id="ARBA00033329"/>
    </source>
</evidence>
<dbReference type="InterPro" id="IPR022689">
    <property type="entry name" value="Iron_dep_repressor"/>
</dbReference>
<evidence type="ECO:0000256" key="10">
    <source>
        <dbReference type="ARBA" id="ARBA00023159"/>
    </source>
</evidence>
<dbReference type="GO" id="GO:0003677">
    <property type="term" value="F:DNA binding"/>
    <property type="evidence" value="ECO:0007669"/>
    <property type="project" value="UniProtKB-KW"/>
</dbReference>
<keyword evidence="7" id="KW-0408">Iron</keyword>
<dbReference type="SMART" id="SM00529">
    <property type="entry name" value="HTH_DTXR"/>
    <property type="match status" value="1"/>
</dbReference>
<dbReference type="SUPFAM" id="SSF46785">
    <property type="entry name" value="Winged helix' DNA-binding domain"/>
    <property type="match status" value="1"/>
</dbReference>
<dbReference type="Gene3D" id="2.30.30.90">
    <property type="match status" value="1"/>
</dbReference>
<comment type="caution">
    <text evidence="17">The sequence shown here is derived from an EMBL/GenBank/DDBJ whole genome shotgun (WGS) entry which is preliminary data.</text>
</comment>
<evidence type="ECO:0000256" key="2">
    <source>
        <dbReference type="ARBA" id="ARBA00007871"/>
    </source>
</evidence>
<evidence type="ECO:0000256" key="14">
    <source>
        <dbReference type="ARBA" id="ARBA00032618"/>
    </source>
</evidence>
<dbReference type="FunFam" id="1.10.60.10:FF:000004">
    <property type="entry name" value="DtxR family transcriptional regulator"/>
    <property type="match status" value="1"/>
</dbReference>
<dbReference type="SMART" id="SM00899">
    <property type="entry name" value="FeoA"/>
    <property type="match status" value="1"/>
</dbReference>
<dbReference type="Pfam" id="PF02742">
    <property type="entry name" value="Fe_dep_repr_C"/>
    <property type="match status" value="1"/>
</dbReference>